<sequence>MTKDGKISILIDVDAKQVPNVISSIEKNFGQLGKNADDITKKIGNNMGANTETGAKVANQAVDSVEQSMTDLGRSTDTATVKAGKSLSENFEVGSKAANTATDSVAKGVADLTATTSTELAKSGRIMGESFDSGAKDANQANDSVVKSVTSLVSSVESSAPKIGKELGSSFQSGAKEATSALDGIGKSSSNMLASIEATSPKAGRSIGNSFEAGSKQAASALGSIEKSSAQMVPPVELSATKAGKSIATSLEAGSKDGAKTVSDAVDAMKKDLTSLGDEAEKAGAKMSTSFSQPESKANLLTGSVGKLSAAMLITKGATTALTMAKGSLDGAFGRIDTLNNFENTMTRLTSSSEEAAAGMEGVRDVVVGTNYMLDSAAQTVQRLVMQNGSLEQSTKSYQIWGDAVAMYGDGAAETMDNVMDAMIQMRATGSVNMAQMDRMVRRGVDPWKIYEDATGMSMQSIRDALRDGEISANEFFDTVEQAMRDGGNEFTSVSGMAQQAGDTWAGSFANMATATSRGTANIIASMDEAFSETRFGSMKENIQGFGKTFEGALNGIAGVIPPVVSAVDTMTGGVIAVKNAAVTASPVIIGLGTAFGGLLIVQKVAIGTTSFIQMLKYLTGATSAATMATNVNTVATKLASGANTTNAASLKGAIAAQKIYAIATNASVAATKALGVAKALILNPALALGLVALGAAGYAATKMGMNFFDARKKTKELASELDGLKDDLDNVGKSTQSSAKEFELQAKMIESNTERNKDLAAELQRLSAIEDKSAADKKLMADTVDELNNSVTGLNLSYDEETGLLNATTEEINKRIEASKGMEEVNRLTERQKTLNQEAADIESSLTEVAKERMRLEQEASESGVDGKKKVKESLEGLSQKEDELQSLLVENQSERNQLYTEEQEKRRAVAETVSEANSQMITSWNVLSDAQQAALESMNSMYKKLVEESGNAFKQIEQQEAISLDQMKENLQKNAEAMRTWSTNVAILAKAGVDDGIIMQLEKLGPAGALQTQQMVDEMGLNLSSLAELGGEHTKKLLEQMGLHMEDLPKMSAEQSAWFVENLDLELGKLPETAQQHISDLNGTADATMKQAMASMGNIVGEETETVAEKFGLIPEKSEASLRRGTEGRDFAQWGRQPVEEIGDGMVEATPKVEEAAKEVAQTPERVMGPQLEQTDYASMGTAPPTKLGQGILDNITSVEEASKEVAQTPETMFQETIQANRYIPTGQETGKGLSEGINQSNADVELAAKAIGMIPENTIQAEMTTEKNKESGTEVGRGIAQGIDSSQEAVQQSAKAVADTPNNELSSHMNQGIYAEYGQAVGEGLATGIADTSPVVVAEVNKLVDQMVKQTDIGIKNMTVSFNQVVPNVANALSALPMVASNSMNSMNMSFQSGSQVQLATVKALNSNLIRTFTNTPSEFQSIGRNIMSRLNSGMMAESSRVVATSRNISNRIVQSFNQLPNQMQMTGRNAISSLNSGMNSSVSQPILTASRTSSAVVSAFSGLSNQLNGVGRDAMAGLNAGLNAGTASVLATANRIANQVAATMKSALDINSPSKVMANEVGRWIPEGVAAGIEKYAGVVYQEIDNLSAGMLKITTPEVALGSARMWRELSNEKISQTIVHQSPSVDMAELARVLNSRPIKVNSILDGEKISSTFDQSLGRQMYKRQYTGGVGFA</sequence>
<keyword evidence="1" id="KW-0175">Coiled coil</keyword>
<dbReference type="Proteomes" id="UP000321175">
    <property type="component" value="Unassembled WGS sequence"/>
</dbReference>
<evidence type="ECO:0000256" key="1">
    <source>
        <dbReference type="SAM" id="Coils"/>
    </source>
</evidence>
<comment type="caution">
    <text evidence="3">The sequence shown here is derived from an EMBL/GenBank/DDBJ whole genome shotgun (WGS) entry which is preliminary data.</text>
</comment>
<dbReference type="GeneID" id="60998869"/>
<evidence type="ECO:0000313" key="4">
    <source>
        <dbReference type="Proteomes" id="UP000321175"/>
    </source>
</evidence>
<evidence type="ECO:0000259" key="2">
    <source>
        <dbReference type="Pfam" id="PF20155"/>
    </source>
</evidence>
<keyword evidence="4" id="KW-1185">Reference proteome</keyword>
<gene>
    <name evidence="3" type="ORF">EMU01_05550</name>
</gene>
<proteinExistence type="predicted"/>
<reference evidence="3 4" key="1">
    <citation type="submission" date="2019-07" db="EMBL/GenBank/DDBJ databases">
        <title>Whole genome shotgun sequence of Enterococcus mundtii NBRC 100490.</title>
        <authorList>
            <person name="Hosoyama A."/>
            <person name="Uohara A."/>
            <person name="Ohji S."/>
            <person name="Ichikawa N."/>
        </authorList>
    </citation>
    <scope>NUCLEOTIDE SEQUENCE [LARGE SCALE GENOMIC DNA]</scope>
    <source>
        <strain evidence="3 4">NBRC 100490</strain>
    </source>
</reference>
<protein>
    <recommendedName>
        <fullName evidence="2">Tape measure protein N-terminal domain-containing protein</fullName>
    </recommendedName>
</protein>
<dbReference type="EMBL" id="BJWA01000003">
    <property type="protein sequence ID" value="GEL79411.1"/>
    <property type="molecule type" value="Genomic_DNA"/>
</dbReference>
<dbReference type="NCBIfam" id="TIGR02675">
    <property type="entry name" value="tape_meas_nterm"/>
    <property type="match status" value="1"/>
</dbReference>
<dbReference type="Pfam" id="PF20155">
    <property type="entry name" value="TMP_3"/>
    <property type="match status" value="1"/>
</dbReference>
<feature type="domain" description="Tape measure protein N-terminal" evidence="2">
    <location>
        <begin position="332"/>
        <end position="523"/>
    </location>
</feature>
<accession>A0ABQ0VB07</accession>
<organism evidence="3 4">
    <name type="scientific">Enterococcus mundtii</name>
    <dbReference type="NCBI Taxonomy" id="53346"/>
    <lineage>
        <taxon>Bacteria</taxon>
        <taxon>Bacillati</taxon>
        <taxon>Bacillota</taxon>
        <taxon>Bacilli</taxon>
        <taxon>Lactobacillales</taxon>
        <taxon>Enterococcaceae</taxon>
        <taxon>Enterococcus</taxon>
    </lineage>
</organism>
<feature type="coiled-coil region" evidence="1">
    <location>
        <begin position="826"/>
        <end position="899"/>
    </location>
</feature>
<evidence type="ECO:0000313" key="3">
    <source>
        <dbReference type="EMBL" id="GEL79411.1"/>
    </source>
</evidence>
<name>A0ABQ0VB07_ENTMU</name>
<dbReference type="InterPro" id="IPR013491">
    <property type="entry name" value="Tape_meas_N"/>
</dbReference>
<dbReference type="RefSeq" id="WP_071866047.1">
    <property type="nucleotide sequence ID" value="NZ_BJWA01000003.1"/>
</dbReference>